<accession>A0A8T9SY00</accession>
<dbReference type="AlphaFoldDB" id="A0A8T9SY00"/>
<dbReference type="RefSeq" id="WP_245095192.1">
    <property type="nucleotide sequence ID" value="NZ_CP095053.1"/>
</dbReference>
<organism evidence="1 2">
    <name type="scientific">Hymenobacter aerilatus</name>
    <dbReference type="NCBI Taxonomy" id="2932251"/>
    <lineage>
        <taxon>Bacteria</taxon>
        <taxon>Pseudomonadati</taxon>
        <taxon>Bacteroidota</taxon>
        <taxon>Cytophagia</taxon>
        <taxon>Cytophagales</taxon>
        <taxon>Hymenobacteraceae</taxon>
        <taxon>Hymenobacter</taxon>
    </lineage>
</organism>
<sequence length="81" mass="9408">MSLCQNCIARLVDTDDRDRTRAVLVRWAMKRRGFVTQDTMTDEELLSRQDPRIQDARQDADEIICLLIGIKARFPAEDPPF</sequence>
<proteinExistence type="predicted"/>
<keyword evidence="2" id="KW-1185">Reference proteome</keyword>
<dbReference type="KEGG" id="haei:MUN82_03995"/>
<reference evidence="1 2" key="1">
    <citation type="submission" date="2022-04" db="EMBL/GenBank/DDBJ databases">
        <title>Hymenobacter sp. isolated from the air.</title>
        <authorList>
            <person name="Won M."/>
            <person name="Lee C.-M."/>
            <person name="Woen H.-Y."/>
            <person name="Kwon S.-W."/>
        </authorList>
    </citation>
    <scope>NUCLEOTIDE SEQUENCE [LARGE SCALE GENOMIC DNA]</scope>
    <source>
        <strain evidence="2">5413 J-13</strain>
    </source>
</reference>
<protein>
    <submittedName>
        <fullName evidence="1">Uncharacterized protein</fullName>
    </submittedName>
</protein>
<evidence type="ECO:0000313" key="2">
    <source>
        <dbReference type="Proteomes" id="UP000829925"/>
    </source>
</evidence>
<name>A0A8T9SY00_9BACT</name>
<dbReference type="EMBL" id="CP095053">
    <property type="protein sequence ID" value="UOR06261.1"/>
    <property type="molecule type" value="Genomic_DNA"/>
</dbReference>
<evidence type="ECO:0000313" key="1">
    <source>
        <dbReference type="EMBL" id="UOR06261.1"/>
    </source>
</evidence>
<gene>
    <name evidence="1" type="ORF">MUN82_03995</name>
</gene>
<dbReference type="Proteomes" id="UP000829925">
    <property type="component" value="Chromosome"/>
</dbReference>